<feature type="region of interest" description="Disordered" evidence="1">
    <location>
        <begin position="1"/>
        <end position="23"/>
    </location>
</feature>
<organism evidence="2 3">
    <name type="scientific">Funneliformis mosseae</name>
    <name type="common">Endomycorrhizal fungus</name>
    <name type="synonym">Glomus mosseae</name>
    <dbReference type="NCBI Taxonomy" id="27381"/>
    <lineage>
        <taxon>Eukaryota</taxon>
        <taxon>Fungi</taxon>
        <taxon>Fungi incertae sedis</taxon>
        <taxon>Mucoromycota</taxon>
        <taxon>Glomeromycotina</taxon>
        <taxon>Glomeromycetes</taxon>
        <taxon>Glomerales</taxon>
        <taxon>Glomeraceae</taxon>
        <taxon>Funneliformis</taxon>
    </lineage>
</organism>
<evidence type="ECO:0000256" key="1">
    <source>
        <dbReference type="SAM" id="MobiDB-lite"/>
    </source>
</evidence>
<evidence type="ECO:0000313" key="2">
    <source>
        <dbReference type="EMBL" id="CAG8484054.1"/>
    </source>
</evidence>
<feature type="compositionally biased region" description="Polar residues" evidence="1">
    <location>
        <begin position="7"/>
        <end position="23"/>
    </location>
</feature>
<evidence type="ECO:0000313" key="3">
    <source>
        <dbReference type="Proteomes" id="UP000789375"/>
    </source>
</evidence>
<dbReference type="EMBL" id="CAJVPP010000451">
    <property type="protein sequence ID" value="CAG8484054.1"/>
    <property type="molecule type" value="Genomic_DNA"/>
</dbReference>
<accession>A0A9N8WBJ1</accession>
<dbReference type="AlphaFoldDB" id="A0A9N8WBJ1"/>
<sequence length="86" mass="10033">MPLAVMNQETSQVHNNGNPQTEENYIFEESNRTRIVALAVREACYVANYHKQHDWDSACQLIFHNKLLTFSEKAMIITLFQCKQCK</sequence>
<comment type="caution">
    <text evidence="2">The sequence shown here is derived from an EMBL/GenBank/DDBJ whole genome shotgun (WGS) entry which is preliminary data.</text>
</comment>
<dbReference type="Proteomes" id="UP000789375">
    <property type="component" value="Unassembled WGS sequence"/>
</dbReference>
<proteinExistence type="predicted"/>
<protein>
    <submittedName>
        <fullName evidence="2">7678_t:CDS:1</fullName>
    </submittedName>
</protein>
<gene>
    <name evidence="2" type="ORF">FMOSSE_LOCUS3178</name>
</gene>
<name>A0A9N8WBJ1_FUNMO</name>
<reference evidence="2" key="1">
    <citation type="submission" date="2021-06" db="EMBL/GenBank/DDBJ databases">
        <authorList>
            <person name="Kallberg Y."/>
            <person name="Tangrot J."/>
            <person name="Rosling A."/>
        </authorList>
    </citation>
    <scope>NUCLEOTIDE SEQUENCE</scope>
    <source>
        <strain evidence="2">87-6 pot B 2015</strain>
    </source>
</reference>
<keyword evidence="3" id="KW-1185">Reference proteome</keyword>